<evidence type="ECO:0000313" key="2">
    <source>
        <dbReference type="Proteomes" id="UP001178461"/>
    </source>
</evidence>
<sequence>MRAVSIKASADLKQPSNSLLLLGQVAGNKCGELSEHHILLLIKLNQPQHAFRNQPLHLIDLGQSRSITDSQATPTLASFGFSWKLVDSHIASLGSSLKQHS</sequence>
<dbReference type="AlphaFoldDB" id="A0AA35LB91"/>
<name>A0AA35LB91_9SAUR</name>
<accession>A0AA35LB91</accession>
<proteinExistence type="predicted"/>
<evidence type="ECO:0000313" key="1">
    <source>
        <dbReference type="EMBL" id="CAI5793191.1"/>
    </source>
</evidence>
<dbReference type="Proteomes" id="UP001178461">
    <property type="component" value="Chromosome 14"/>
</dbReference>
<dbReference type="EMBL" id="OX395139">
    <property type="protein sequence ID" value="CAI5793191.1"/>
    <property type="molecule type" value="Genomic_DNA"/>
</dbReference>
<keyword evidence="2" id="KW-1185">Reference proteome</keyword>
<gene>
    <name evidence="1" type="ORF">PODLI_1B033063</name>
</gene>
<reference evidence="1" key="1">
    <citation type="submission" date="2022-12" db="EMBL/GenBank/DDBJ databases">
        <authorList>
            <person name="Alioto T."/>
            <person name="Alioto T."/>
            <person name="Gomez Garrido J."/>
        </authorList>
    </citation>
    <scope>NUCLEOTIDE SEQUENCE</scope>
</reference>
<protein>
    <submittedName>
        <fullName evidence="1">Uncharacterized protein</fullName>
    </submittedName>
</protein>
<organism evidence="1 2">
    <name type="scientific">Podarcis lilfordi</name>
    <name type="common">Lilford's wall lizard</name>
    <dbReference type="NCBI Taxonomy" id="74358"/>
    <lineage>
        <taxon>Eukaryota</taxon>
        <taxon>Metazoa</taxon>
        <taxon>Chordata</taxon>
        <taxon>Craniata</taxon>
        <taxon>Vertebrata</taxon>
        <taxon>Euteleostomi</taxon>
        <taxon>Lepidosauria</taxon>
        <taxon>Squamata</taxon>
        <taxon>Bifurcata</taxon>
        <taxon>Unidentata</taxon>
        <taxon>Episquamata</taxon>
        <taxon>Laterata</taxon>
        <taxon>Lacertibaenia</taxon>
        <taxon>Lacertidae</taxon>
        <taxon>Podarcis</taxon>
    </lineage>
</organism>